<organism evidence="1 2">
    <name type="scientific">Equus caballus</name>
    <name type="common">Horse</name>
    <dbReference type="NCBI Taxonomy" id="9796"/>
    <lineage>
        <taxon>Eukaryota</taxon>
        <taxon>Metazoa</taxon>
        <taxon>Chordata</taxon>
        <taxon>Craniata</taxon>
        <taxon>Vertebrata</taxon>
        <taxon>Euteleostomi</taxon>
        <taxon>Mammalia</taxon>
        <taxon>Eutheria</taxon>
        <taxon>Laurasiatheria</taxon>
        <taxon>Perissodactyla</taxon>
        <taxon>Equidae</taxon>
        <taxon>Equus</taxon>
    </lineage>
</organism>
<reference evidence="1 2" key="1">
    <citation type="journal article" date="2009" name="Science">
        <title>Genome sequence, comparative analysis, and population genetics of the domestic horse.</title>
        <authorList>
            <consortium name="Broad Institute Genome Sequencing Platform"/>
            <consortium name="Broad Institute Whole Genome Assembly Team"/>
            <person name="Wade C.M."/>
            <person name="Giulotto E."/>
            <person name="Sigurdsson S."/>
            <person name="Zoli M."/>
            <person name="Gnerre S."/>
            <person name="Imsland F."/>
            <person name="Lear T.L."/>
            <person name="Adelson D.L."/>
            <person name="Bailey E."/>
            <person name="Bellone R.R."/>
            <person name="Bloecker H."/>
            <person name="Distl O."/>
            <person name="Edgar R.C."/>
            <person name="Garber M."/>
            <person name="Leeb T."/>
            <person name="Mauceli E."/>
            <person name="MacLeod J.N."/>
            <person name="Penedo M.C.T."/>
            <person name="Raison J.M."/>
            <person name="Sharpe T."/>
            <person name="Vogel J."/>
            <person name="Andersson L."/>
            <person name="Antczak D.F."/>
            <person name="Biagi T."/>
            <person name="Binns M.M."/>
            <person name="Chowdhary B.P."/>
            <person name="Coleman S.J."/>
            <person name="Della Valle G."/>
            <person name="Fryc S."/>
            <person name="Guerin G."/>
            <person name="Hasegawa T."/>
            <person name="Hill E.W."/>
            <person name="Jurka J."/>
            <person name="Kiialainen A."/>
            <person name="Lindgren G."/>
            <person name="Liu J."/>
            <person name="Magnani E."/>
            <person name="Mickelson J.R."/>
            <person name="Murray J."/>
            <person name="Nergadze S.G."/>
            <person name="Onofrio R."/>
            <person name="Pedroni S."/>
            <person name="Piras M.F."/>
            <person name="Raudsepp T."/>
            <person name="Rocchi M."/>
            <person name="Roeed K.H."/>
            <person name="Ryder O.A."/>
            <person name="Searle S."/>
            <person name="Skow L."/>
            <person name="Swinburne J.E."/>
            <person name="Syvaenen A.C."/>
            <person name="Tozaki T."/>
            <person name="Valberg S.J."/>
            <person name="Vaudin M."/>
            <person name="White J.R."/>
            <person name="Zody M.C."/>
            <person name="Lander E.S."/>
            <person name="Lindblad-Toh K."/>
        </authorList>
    </citation>
    <scope>NUCLEOTIDE SEQUENCE [LARGE SCALE GENOMIC DNA]</scope>
    <source>
        <strain evidence="1 2">Thoroughbred</strain>
    </source>
</reference>
<protein>
    <submittedName>
        <fullName evidence="1">Uncharacterized protein</fullName>
    </submittedName>
</protein>
<dbReference type="Proteomes" id="UP000002281">
    <property type="component" value="Chromosome 4"/>
</dbReference>
<dbReference type="GeneTree" id="ENSGT01150000286916"/>
<reference evidence="1" key="3">
    <citation type="submission" date="2025-09" db="UniProtKB">
        <authorList>
            <consortium name="Ensembl"/>
        </authorList>
    </citation>
    <scope>IDENTIFICATION</scope>
    <source>
        <strain evidence="1">Thoroughbred</strain>
    </source>
</reference>
<evidence type="ECO:0000313" key="2">
    <source>
        <dbReference type="Proteomes" id="UP000002281"/>
    </source>
</evidence>
<dbReference type="Ensembl" id="ENSECAT00000138913.1">
    <property type="protein sequence ID" value="ENSECAP00000071636.1"/>
    <property type="gene ID" value="ENSECAG00000044280.1"/>
</dbReference>
<sequence length="172" mass="20242">MANRNMKRCSRLLIIREMQIKTTMRYQLTPVRMAIITKTKNNKYWKGCGEKENPHTLLVGMQNGAATMGKSRETSQKIKNRNTIQSSYLTTGYLSKELEINNSKRLMHPMFITALLTRAKKWKQPKYPPTDKRIKQMWCICVYTHTHTHTQMEYYSAIKRQNHPICNNMDGL</sequence>
<keyword evidence="2" id="KW-1185">Reference proteome</keyword>
<dbReference type="AlphaFoldDB" id="A0A9L0S687"/>
<evidence type="ECO:0000313" key="1">
    <source>
        <dbReference type="Ensembl" id="ENSECAP00000071636.1"/>
    </source>
</evidence>
<proteinExistence type="predicted"/>
<accession>A0A9L0S687</accession>
<reference evidence="1" key="2">
    <citation type="submission" date="2025-08" db="UniProtKB">
        <authorList>
            <consortium name="Ensembl"/>
        </authorList>
    </citation>
    <scope>IDENTIFICATION</scope>
    <source>
        <strain evidence="1">Thoroughbred</strain>
    </source>
</reference>
<name>A0A9L0S687_HORSE</name>